<sequence length="118" mass="13235">MKYCQLIDFAMELLVMEGIDYTDRVSCVRTMAGIFRSGKHEDGLQRDDTGRFIEHVYELFDSGIGEIRGEACPAMVSMFLIAHDGGSELGAEMVAKRRAVMTLCESAEFNEEAQVRMV</sequence>
<accession>A0A2V3ILB6</accession>
<gene>
    <name evidence="1" type="ORF">BWQ96_07383</name>
</gene>
<reference evidence="1 2" key="1">
    <citation type="journal article" date="2018" name="Mol. Biol. Evol.">
        <title>Analysis of the draft genome of the red seaweed Gracilariopsis chorda provides insights into genome size evolution in Rhodophyta.</title>
        <authorList>
            <person name="Lee J."/>
            <person name="Yang E.C."/>
            <person name="Graf L."/>
            <person name="Yang J.H."/>
            <person name="Qiu H."/>
            <person name="Zel Zion U."/>
            <person name="Chan C.X."/>
            <person name="Stephens T.G."/>
            <person name="Weber A.P.M."/>
            <person name="Boo G.H."/>
            <person name="Boo S.M."/>
            <person name="Kim K.M."/>
            <person name="Shin Y."/>
            <person name="Jung M."/>
            <person name="Lee S.J."/>
            <person name="Yim H.S."/>
            <person name="Lee J.H."/>
            <person name="Bhattacharya D."/>
            <person name="Yoon H.S."/>
        </authorList>
    </citation>
    <scope>NUCLEOTIDE SEQUENCE [LARGE SCALE GENOMIC DNA]</scope>
    <source>
        <strain evidence="1 2">SKKU-2015</strain>
        <tissue evidence="1">Whole body</tissue>
    </source>
</reference>
<proteinExistence type="predicted"/>
<name>A0A2V3ILB6_9FLOR</name>
<dbReference type="AlphaFoldDB" id="A0A2V3ILB6"/>
<comment type="caution">
    <text evidence="1">The sequence shown here is derived from an EMBL/GenBank/DDBJ whole genome shotgun (WGS) entry which is preliminary data.</text>
</comment>
<dbReference type="Proteomes" id="UP000247409">
    <property type="component" value="Unassembled WGS sequence"/>
</dbReference>
<organism evidence="1 2">
    <name type="scientific">Gracilariopsis chorda</name>
    <dbReference type="NCBI Taxonomy" id="448386"/>
    <lineage>
        <taxon>Eukaryota</taxon>
        <taxon>Rhodophyta</taxon>
        <taxon>Florideophyceae</taxon>
        <taxon>Rhodymeniophycidae</taxon>
        <taxon>Gracilariales</taxon>
        <taxon>Gracilariaceae</taxon>
        <taxon>Gracilariopsis</taxon>
    </lineage>
</organism>
<evidence type="ECO:0000313" key="1">
    <source>
        <dbReference type="EMBL" id="PXF42875.1"/>
    </source>
</evidence>
<dbReference type="EMBL" id="NBIV01000146">
    <property type="protein sequence ID" value="PXF42875.1"/>
    <property type="molecule type" value="Genomic_DNA"/>
</dbReference>
<evidence type="ECO:0000313" key="2">
    <source>
        <dbReference type="Proteomes" id="UP000247409"/>
    </source>
</evidence>
<keyword evidence="2" id="KW-1185">Reference proteome</keyword>
<protein>
    <submittedName>
        <fullName evidence="1">Uncharacterized protein</fullName>
    </submittedName>
</protein>